<dbReference type="Proteomes" id="UP000629098">
    <property type="component" value="Unassembled WGS sequence"/>
</dbReference>
<name>A0A8J6XLF3_9CYAN</name>
<protein>
    <submittedName>
        <fullName evidence="1">GAF domain-containing protein</fullName>
    </submittedName>
</protein>
<proteinExistence type="predicted"/>
<gene>
    <name evidence="1" type="ORF">ICL16_24990</name>
</gene>
<dbReference type="AlphaFoldDB" id="A0A8J6XLF3"/>
<sequence>MARACGVKNALGIPMMDRGEVWAVLTFFKTV</sequence>
<comment type="caution">
    <text evidence="1">The sequence shown here is derived from an EMBL/GenBank/DDBJ whole genome shotgun (WGS) entry which is preliminary data.</text>
</comment>
<dbReference type="EMBL" id="JACXAE010000076">
    <property type="protein sequence ID" value="MBD2775227.1"/>
    <property type="molecule type" value="Genomic_DNA"/>
</dbReference>
<reference evidence="1" key="1">
    <citation type="submission" date="2020-09" db="EMBL/GenBank/DDBJ databases">
        <title>Iningainema tapete sp. nov. (Scytonemataceae, Cyanobacteria) from greenhouses in central Florida (USA) produces two types of nodularin with biosynthetic potential for microcystin-LR and anabaenopeptins.</title>
        <authorList>
            <person name="Berthold D.E."/>
            <person name="Lefler F.W."/>
            <person name="Huang I.-S."/>
            <person name="Abdulla H."/>
            <person name="Zimba P.V."/>
            <person name="Laughinghouse H.D. IV."/>
        </authorList>
    </citation>
    <scope>NUCLEOTIDE SEQUENCE</scope>
    <source>
        <strain evidence="1">BLCCT55</strain>
    </source>
</reference>
<accession>A0A8J6XLF3</accession>
<evidence type="ECO:0000313" key="1">
    <source>
        <dbReference type="EMBL" id="MBD2775227.1"/>
    </source>
</evidence>
<organism evidence="1 2">
    <name type="scientific">Iningainema tapete BLCC-T55</name>
    <dbReference type="NCBI Taxonomy" id="2748662"/>
    <lineage>
        <taxon>Bacteria</taxon>
        <taxon>Bacillati</taxon>
        <taxon>Cyanobacteriota</taxon>
        <taxon>Cyanophyceae</taxon>
        <taxon>Nostocales</taxon>
        <taxon>Scytonemataceae</taxon>
        <taxon>Iningainema tapete</taxon>
    </lineage>
</organism>
<evidence type="ECO:0000313" key="2">
    <source>
        <dbReference type="Proteomes" id="UP000629098"/>
    </source>
</evidence>
<keyword evidence="2" id="KW-1185">Reference proteome</keyword>
<dbReference type="RefSeq" id="WP_190833452.1">
    <property type="nucleotide sequence ID" value="NZ_CAWPPI010000076.1"/>
</dbReference>